<dbReference type="InterPro" id="IPR019812">
    <property type="entry name" value="Hydgase_assmbl_chp_CS"/>
</dbReference>
<dbReference type="Gene3D" id="2.30.30.140">
    <property type="match status" value="1"/>
</dbReference>
<dbReference type="GO" id="GO:1902670">
    <property type="term" value="F:carbon dioxide binding"/>
    <property type="evidence" value="ECO:0007669"/>
    <property type="project" value="TreeGrafter"/>
</dbReference>
<proteinExistence type="inferred from homology"/>
<comment type="caution">
    <text evidence="2">The sequence shown here is derived from an EMBL/GenBank/DDBJ whole genome shotgun (WGS) entry which is preliminary data.</text>
</comment>
<dbReference type="SUPFAM" id="SSF159127">
    <property type="entry name" value="HupF/HypC-like"/>
    <property type="match status" value="1"/>
</dbReference>
<evidence type="ECO:0000256" key="1">
    <source>
        <dbReference type="ARBA" id="ARBA00006018"/>
    </source>
</evidence>
<evidence type="ECO:0000313" key="2">
    <source>
        <dbReference type="EMBL" id="TCS36750.1"/>
    </source>
</evidence>
<dbReference type="Proteomes" id="UP000295793">
    <property type="component" value="Unassembled WGS sequence"/>
</dbReference>
<dbReference type="InterPro" id="IPR001109">
    <property type="entry name" value="Hydrogenase_HupF/HypC"/>
</dbReference>
<protein>
    <submittedName>
        <fullName evidence="2">Hydrogenase expression/formation protein HypC</fullName>
    </submittedName>
</protein>
<dbReference type="GO" id="GO:0051604">
    <property type="term" value="P:protein maturation"/>
    <property type="evidence" value="ECO:0007669"/>
    <property type="project" value="TreeGrafter"/>
</dbReference>
<dbReference type="PANTHER" id="PTHR35177">
    <property type="entry name" value="HYDROGENASE MATURATION FACTOR HYBG"/>
    <property type="match status" value="1"/>
</dbReference>
<comment type="similarity">
    <text evidence="1">Belongs to the HupF/HypC family.</text>
</comment>
<dbReference type="NCBIfam" id="TIGR00074">
    <property type="entry name" value="hypC_hupF"/>
    <property type="match status" value="1"/>
</dbReference>
<dbReference type="OrthoDB" id="9806017at2"/>
<dbReference type="PROSITE" id="PS01097">
    <property type="entry name" value="HUPF_HYPC"/>
    <property type="match status" value="1"/>
</dbReference>
<sequence>MCIGVPVRVISVSEDGLTARVLSRGEEQQINLMMLEETASINDYLLVQVGGFAVEKIEPEQAQKALALIAAIEEGDYHRAAELY</sequence>
<dbReference type="GO" id="GO:0005506">
    <property type="term" value="F:iron ion binding"/>
    <property type="evidence" value="ECO:0007669"/>
    <property type="project" value="TreeGrafter"/>
</dbReference>
<accession>A0A4V2UIM4</accession>
<dbReference type="PRINTS" id="PR00445">
    <property type="entry name" value="HUPFHYPC"/>
</dbReference>
<dbReference type="RefSeq" id="WP_132703647.1">
    <property type="nucleotide sequence ID" value="NZ_SLZR01000022.1"/>
</dbReference>
<reference evidence="2 3" key="1">
    <citation type="submission" date="2019-03" db="EMBL/GenBank/DDBJ databases">
        <title>Genomic Encyclopedia of Archaeal and Bacterial Type Strains, Phase II (KMG-II): from individual species to whole genera.</title>
        <authorList>
            <person name="Goeker M."/>
        </authorList>
    </citation>
    <scope>NUCLEOTIDE SEQUENCE [LARGE SCALE GENOMIC DNA]</scope>
    <source>
        <strain evidence="2 3">DSM 15388</strain>
    </source>
</reference>
<organism evidence="2 3">
    <name type="scientific">Reinekea marinisedimentorum</name>
    <dbReference type="NCBI Taxonomy" id="230495"/>
    <lineage>
        <taxon>Bacteria</taxon>
        <taxon>Pseudomonadati</taxon>
        <taxon>Pseudomonadota</taxon>
        <taxon>Gammaproteobacteria</taxon>
        <taxon>Oceanospirillales</taxon>
        <taxon>Saccharospirillaceae</taxon>
        <taxon>Reinekea</taxon>
    </lineage>
</organism>
<dbReference type="PANTHER" id="PTHR35177:SF2">
    <property type="entry name" value="HYDROGENASE MATURATION FACTOR HYBG"/>
    <property type="match status" value="1"/>
</dbReference>
<evidence type="ECO:0000313" key="3">
    <source>
        <dbReference type="Proteomes" id="UP000295793"/>
    </source>
</evidence>
<dbReference type="Pfam" id="PF01455">
    <property type="entry name" value="HupF_HypC"/>
    <property type="match status" value="1"/>
</dbReference>
<name>A0A4V2UIM4_9GAMM</name>
<keyword evidence="3" id="KW-1185">Reference proteome</keyword>
<gene>
    <name evidence="2" type="ORF">BCF53_12224</name>
</gene>
<dbReference type="AlphaFoldDB" id="A0A4V2UIM4"/>
<dbReference type="EMBL" id="SLZR01000022">
    <property type="protein sequence ID" value="TCS36750.1"/>
    <property type="molecule type" value="Genomic_DNA"/>
</dbReference>